<keyword evidence="1" id="KW-1185">Reference proteome</keyword>
<accession>A0A1I8B2J7</accession>
<reference evidence="2" key="1">
    <citation type="submission" date="2016-11" db="UniProtKB">
        <authorList>
            <consortium name="WormBaseParasite"/>
        </authorList>
    </citation>
    <scope>IDENTIFICATION</scope>
</reference>
<evidence type="ECO:0000313" key="2">
    <source>
        <dbReference type="WBParaSite" id="MhA1_Contig13.frz3.gene11"/>
    </source>
</evidence>
<dbReference type="Proteomes" id="UP000095281">
    <property type="component" value="Unplaced"/>
</dbReference>
<name>A0A1I8B2J7_MELHA</name>
<sequence>MSAVQCAQCSNSPACNADPFYEKQLFCWEKDANKWSPTRGRRVCEGGLCFIGIDHNQMVEQNCGDCPAKFKNCVTCKNKNSCNEESLLPLQKI</sequence>
<proteinExistence type="predicted"/>
<dbReference type="AlphaFoldDB" id="A0A1I8B2J7"/>
<evidence type="ECO:0000313" key="1">
    <source>
        <dbReference type="Proteomes" id="UP000095281"/>
    </source>
</evidence>
<protein>
    <submittedName>
        <fullName evidence="2">Uncharacterized protein</fullName>
    </submittedName>
</protein>
<organism evidence="1 2">
    <name type="scientific">Meloidogyne hapla</name>
    <name type="common">Root-knot nematode worm</name>
    <dbReference type="NCBI Taxonomy" id="6305"/>
    <lineage>
        <taxon>Eukaryota</taxon>
        <taxon>Metazoa</taxon>
        <taxon>Ecdysozoa</taxon>
        <taxon>Nematoda</taxon>
        <taxon>Chromadorea</taxon>
        <taxon>Rhabditida</taxon>
        <taxon>Tylenchina</taxon>
        <taxon>Tylenchomorpha</taxon>
        <taxon>Tylenchoidea</taxon>
        <taxon>Meloidogynidae</taxon>
        <taxon>Meloidogyninae</taxon>
        <taxon>Meloidogyne</taxon>
    </lineage>
</organism>
<dbReference type="WBParaSite" id="MhA1_Contig13.frz3.gene11">
    <property type="protein sequence ID" value="MhA1_Contig13.frz3.gene11"/>
    <property type="gene ID" value="MhA1_Contig13.frz3.gene11"/>
</dbReference>